<name>A0A7M1SPN0_9MICO</name>
<reference evidence="1 2" key="1">
    <citation type="submission" date="2020-10" db="EMBL/GenBank/DDBJ databases">
        <title>Haloactinobacterium sp. RN3S43, a bacterium isolated from saline soil.</title>
        <authorList>
            <person name="Sun J.-Q."/>
        </authorList>
    </citation>
    <scope>NUCLEOTIDE SEQUENCE [LARGE SCALE GENOMIC DNA]</scope>
    <source>
        <strain evidence="1 2">RN3S43</strain>
    </source>
</reference>
<evidence type="ECO:0000313" key="1">
    <source>
        <dbReference type="EMBL" id="QOR69508.1"/>
    </source>
</evidence>
<gene>
    <name evidence="1" type="ORF">IM660_12535</name>
</gene>
<keyword evidence="2" id="KW-1185">Reference proteome</keyword>
<sequence>MLQSQTAILERNTTLSGDFATEPFETGWTREARWFFQILSTEGDPQVELTTQVSPDGLTWVDLDDLRQVSGELTTWPVREYGHWLRIRGTMTGGSVKVRIYLALKS</sequence>
<accession>A0A7M1SPN0</accession>
<dbReference type="AlphaFoldDB" id="A0A7M1SPN0"/>
<dbReference type="RefSeq" id="WP_193495938.1">
    <property type="nucleotide sequence ID" value="NZ_CP063169.1"/>
</dbReference>
<protein>
    <submittedName>
        <fullName evidence="1">Uncharacterized protein</fullName>
    </submittedName>
</protein>
<evidence type="ECO:0000313" key="2">
    <source>
        <dbReference type="Proteomes" id="UP000593758"/>
    </source>
</evidence>
<dbReference type="Proteomes" id="UP000593758">
    <property type="component" value="Chromosome"/>
</dbReference>
<proteinExistence type="predicted"/>
<organism evidence="1 2">
    <name type="scientific">Ruania alkalisoli</name>
    <dbReference type="NCBI Taxonomy" id="2779775"/>
    <lineage>
        <taxon>Bacteria</taxon>
        <taxon>Bacillati</taxon>
        <taxon>Actinomycetota</taxon>
        <taxon>Actinomycetes</taxon>
        <taxon>Micrococcales</taxon>
        <taxon>Ruaniaceae</taxon>
        <taxon>Ruania</taxon>
    </lineage>
</organism>
<dbReference type="EMBL" id="CP063169">
    <property type="protein sequence ID" value="QOR69508.1"/>
    <property type="molecule type" value="Genomic_DNA"/>
</dbReference>
<dbReference type="KEGG" id="halt:IM660_12535"/>